<organism evidence="2">
    <name type="scientific">Trachydiscus minutus</name>
    <dbReference type="NCBI Taxonomy" id="1032745"/>
    <lineage>
        <taxon>Eukaryota</taxon>
        <taxon>Sar</taxon>
        <taxon>Stramenopiles</taxon>
        <taxon>Ochrophyta</taxon>
        <taxon>Eustigmatophyceae</taxon>
        <taxon>Goniochloridales</taxon>
        <taxon>Goniochloridaceae</taxon>
        <taxon>Trachydiscus</taxon>
    </lineage>
</organism>
<dbReference type="Gene3D" id="1.10.1200.10">
    <property type="entry name" value="ACP-like"/>
    <property type="match status" value="1"/>
</dbReference>
<evidence type="ECO:0000259" key="1">
    <source>
        <dbReference type="Pfam" id="PF00550"/>
    </source>
</evidence>
<accession>A0A0D3M5E4</accession>
<dbReference type="GeneID" id="24121312"/>
<protein>
    <submittedName>
        <fullName evidence="2">Acyl carrier protein</fullName>
    </submittedName>
</protein>
<dbReference type="InterPro" id="IPR009081">
    <property type="entry name" value="PP-bd_ACP"/>
</dbReference>
<sequence length="98" mass="11319">MPEKRFPLVLADVEALNNNWGNLRWLVKQILTEKLSVSRSEFNSGSKISKDLGGDSLDFVEVAIALEKITGIRVNERVPFNYVLELVDYLYFIKTWEK</sequence>
<keyword evidence="2" id="KW-0934">Plastid</keyword>
<evidence type="ECO:0000313" key="2">
    <source>
        <dbReference type="EMBL" id="AIB04051.1"/>
    </source>
</evidence>
<dbReference type="RefSeq" id="YP_009131263.1">
    <property type="nucleotide sequence ID" value="NC_026851.1"/>
</dbReference>
<gene>
    <name evidence="2" type="primary">acpP</name>
</gene>
<dbReference type="Pfam" id="PF00550">
    <property type="entry name" value="PP-binding"/>
    <property type="match status" value="1"/>
</dbReference>
<feature type="domain" description="Carrier" evidence="1">
    <location>
        <begin position="27"/>
        <end position="78"/>
    </location>
</feature>
<geneLocation type="plastid" evidence="2"/>
<dbReference type="EMBL" id="KJ624065">
    <property type="protein sequence ID" value="AIB04051.1"/>
    <property type="molecule type" value="Genomic_DNA"/>
</dbReference>
<reference evidence="2" key="1">
    <citation type="journal article" date="2015" name="Sci. Rep.">
        <title>Updating algal evolutionary relationships through plastid genome sequencing: did alveolate plastids emerge through endosymbiosis of an ochrophyte?</title>
        <authorList>
            <person name="Sevcikova T."/>
            <person name="Horak A."/>
            <person name="Klimes V."/>
            <person name="Zbrankova V."/>
            <person name="Demir-Hilton E."/>
            <person name="Sudek S."/>
            <person name="Jenkins J."/>
            <person name="Schmutz J."/>
            <person name="Pribyl P."/>
            <person name="Fousek J."/>
            <person name="Vlcek C."/>
            <person name="Lang B.F."/>
            <person name="Obornik M."/>
            <person name="Worden A.Z."/>
            <person name="Elias M."/>
        </authorList>
    </citation>
    <scope>NUCLEOTIDE SEQUENCE</scope>
</reference>
<dbReference type="InterPro" id="IPR036736">
    <property type="entry name" value="ACP-like_sf"/>
</dbReference>
<dbReference type="AlphaFoldDB" id="A0A0D3M5E4"/>
<proteinExistence type="predicted"/>
<dbReference type="SUPFAM" id="SSF47336">
    <property type="entry name" value="ACP-like"/>
    <property type="match status" value="1"/>
</dbReference>
<name>A0A0D3M5E4_9STRA</name>